<dbReference type="InterPro" id="IPR011527">
    <property type="entry name" value="ABC1_TM_dom"/>
</dbReference>
<dbReference type="GO" id="GO:0005524">
    <property type="term" value="F:ATP binding"/>
    <property type="evidence" value="ECO:0007669"/>
    <property type="project" value="UniProtKB-KW"/>
</dbReference>
<dbReference type="InterPro" id="IPR039421">
    <property type="entry name" value="Type_1_exporter"/>
</dbReference>
<protein>
    <submittedName>
        <fullName evidence="10">ABC transporter ATP-binding protein</fullName>
    </submittedName>
</protein>
<dbReference type="Gene3D" id="1.20.1560.10">
    <property type="entry name" value="ABC transporter type 1, transmembrane domain"/>
    <property type="match status" value="1"/>
</dbReference>
<keyword evidence="6 7" id="KW-0472">Membrane</keyword>
<feature type="transmembrane region" description="Helical" evidence="7">
    <location>
        <begin position="183"/>
        <end position="201"/>
    </location>
</feature>
<dbReference type="EMBL" id="BAAAZN010000003">
    <property type="protein sequence ID" value="GAA3535039.1"/>
    <property type="molecule type" value="Genomic_DNA"/>
</dbReference>
<dbReference type="SUPFAM" id="SSF90123">
    <property type="entry name" value="ABC transporter transmembrane region"/>
    <property type="match status" value="1"/>
</dbReference>
<keyword evidence="3" id="KW-0547">Nucleotide-binding</keyword>
<name>A0ABP6VJM0_9PSEU</name>
<dbReference type="PROSITE" id="PS50893">
    <property type="entry name" value="ABC_TRANSPORTER_2"/>
    <property type="match status" value="1"/>
</dbReference>
<dbReference type="PANTHER" id="PTHR43394:SF1">
    <property type="entry name" value="ATP-BINDING CASSETTE SUB-FAMILY B MEMBER 10, MITOCHONDRIAL"/>
    <property type="match status" value="1"/>
</dbReference>
<gene>
    <name evidence="10" type="ORF">GCM10022222_18300</name>
</gene>
<organism evidence="10 11">
    <name type="scientific">Amycolatopsis ultiminotia</name>
    <dbReference type="NCBI Taxonomy" id="543629"/>
    <lineage>
        <taxon>Bacteria</taxon>
        <taxon>Bacillati</taxon>
        <taxon>Actinomycetota</taxon>
        <taxon>Actinomycetes</taxon>
        <taxon>Pseudonocardiales</taxon>
        <taxon>Pseudonocardiaceae</taxon>
        <taxon>Amycolatopsis</taxon>
    </lineage>
</organism>
<feature type="domain" description="ABC transporter" evidence="8">
    <location>
        <begin position="360"/>
        <end position="595"/>
    </location>
</feature>
<evidence type="ECO:0000256" key="6">
    <source>
        <dbReference type="ARBA" id="ARBA00023136"/>
    </source>
</evidence>
<evidence type="ECO:0000313" key="11">
    <source>
        <dbReference type="Proteomes" id="UP001500689"/>
    </source>
</evidence>
<dbReference type="SMART" id="SM00382">
    <property type="entry name" value="AAA"/>
    <property type="match status" value="1"/>
</dbReference>
<evidence type="ECO:0000259" key="9">
    <source>
        <dbReference type="PROSITE" id="PS50929"/>
    </source>
</evidence>
<evidence type="ECO:0000256" key="2">
    <source>
        <dbReference type="ARBA" id="ARBA00022692"/>
    </source>
</evidence>
<evidence type="ECO:0000256" key="3">
    <source>
        <dbReference type="ARBA" id="ARBA00022741"/>
    </source>
</evidence>
<evidence type="ECO:0000256" key="5">
    <source>
        <dbReference type="ARBA" id="ARBA00022989"/>
    </source>
</evidence>
<evidence type="ECO:0000256" key="1">
    <source>
        <dbReference type="ARBA" id="ARBA00004651"/>
    </source>
</evidence>
<dbReference type="PROSITE" id="PS50929">
    <property type="entry name" value="ABC_TM1F"/>
    <property type="match status" value="1"/>
</dbReference>
<comment type="caution">
    <text evidence="10">The sequence shown here is derived from an EMBL/GenBank/DDBJ whole genome shotgun (WGS) entry which is preliminary data.</text>
</comment>
<accession>A0ABP6VJM0</accession>
<feature type="transmembrane region" description="Helical" evidence="7">
    <location>
        <begin position="42"/>
        <end position="67"/>
    </location>
</feature>
<feature type="domain" description="ABC transmembrane type-1" evidence="9">
    <location>
        <begin position="44"/>
        <end position="326"/>
    </location>
</feature>
<proteinExistence type="predicted"/>
<dbReference type="InterPro" id="IPR017871">
    <property type="entry name" value="ABC_transporter-like_CS"/>
</dbReference>
<dbReference type="PROSITE" id="PS00211">
    <property type="entry name" value="ABC_TRANSPORTER_1"/>
    <property type="match status" value="1"/>
</dbReference>
<reference evidence="11" key="1">
    <citation type="journal article" date="2019" name="Int. J. Syst. Evol. Microbiol.">
        <title>The Global Catalogue of Microorganisms (GCM) 10K type strain sequencing project: providing services to taxonomists for standard genome sequencing and annotation.</title>
        <authorList>
            <consortium name="The Broad Institute Genomics Platform"/>
            <consortium name="The Broad Institute Genome Sequencing Center for Infectious Disease"/>
            <person name="Wu L."/>
            <person name="Ma J."/>
        </authorList>
    </citation>
    <scope>NUCLEOTIDE SEQUENCE [LARGE SCALE GENOMIC DNA]</scope>
    <source>
        <strain evidence="11">JCM 16898</strain>
    </source>
</reference>
<dbReference type="RefSeq" id="WP_344857498.1">
    <property type="nucleotide sequence ID" value="NZ_BAAAZN010000003.1"/>
</dbReference>
<dbReference type="Pfam" id="PF00664">
    <property type="entry name" value="ABC_membrane"/>
    <property type="match status" value="1"/>
</dbReference>
<comment type="subcellular location">
    <subcellularLocation>
        <location evidence="1">Cell membrane</location>
        <topology evidence="1">Multi-pass membrane protein</topology>
    </subcellularLocation>
</comment>
<keyword evidence="2 7" id="KW-0812">Transmembrane</keyword>
<dbReference type="InterPro" id="IPR027417">
    <property type="entry name" value="P-loop_NTPase"/>
</dbReference>
<evidence type="ECO:0000256" key="7">
    <source>
        <dbReference type="SAM" id="Phobius"/>
    </source>
</evidence>
<evidence type="ECO:0000259" key="8">
    <source>
        <dbReference type="PROSITE" id="PS50893"/>
    </source>
</evidence>
<keyword evidence="4 10" id="KW-0067">ATP-binding</keyword>
<dbReference type="Proteomes" id="UP001500689">
    <property type="component" value="Unassembled WGS sequence"/>
</dbReference>
<dbReference type="SUPFAM" id="SSF52540">
    <property type="entry name" value="P-loop containing nucleoside triphosphate hydrolases"/>
    <property type="match status" value="1"/>
</dbReference>
<feature type="transmembrane region" description="Helical" evidence="7">
    <location>
        <begin position="264"/>
        <end position="288"/>
    </location>
</feature>
<dbReference type="Pfam" id="PF00005">
    <property type="entry name" value="ABC_tran"/>
    <property type="match status" value="1"/>
</dbReference>
<dbReference type="InterPro" id="IPR036640">
    <property type="entry name" value="ABC1_TM_sf"/>
</dbReference>
<dbReference type="Gene3D" id="3.40.50.300">
    <property type="entry name" value="P-loop containing nucleotide triphosphate hydrolases"/>
    <property type="match status" value="1"/>
</dbReference>
<dbReference type="PANTHER" id="PTHR43394">
    <property type="entry name" value="ATP-DEPENDENT PERMEASE MDL1, MITOCHONDRIAL"/>
    <property type="match status" value="1"/>
</dbReference>
<evidence type="ECO:0000256" key="4">
    <source>
        <dbReference type="ARBA" id="ARBA00022840"/>
    </source>
</evidence>
<dbReference type="InterPro" id="IPR003593">
    <property type="entry name" value="AAA+_ATPase"/>
</dbReference>
<keyword evidence="11" id="KW-1185">Reference proteome</keyword>
<keyword evidence="5 7" id="KW-1133">Transmembrane helix</keyword>
<feature type="transmembrane region" description="Helical" evidence="7">
    <location>
        <begin position="87"/>
        <end position="106"/>
    </location>
</feature>
<dbReference type="CDD" id="cd18564">
    <property type="entry name" value="ABC_6TM_exporter_like"/>
    <property type="match status" value="1"/>
</dbReference>
<feature type="transmembrane region" description="Helical" evidence="7">
    <location>
        <begin position="153"/>
        <end position="177"/>
    </location>
</feature>
<sequence length="600" mass="64926">MPIQDEQSLDQQRKGAPVLAPVLSARTVLRRFWPIARRERRWLILGALLMIVAAGCDTAAVWMFSVITDQALTTGNLAAFWTPALEWVALVTVSGGLVFGGQYLIARAGERFLLRLRDRVFAHVQQLSPDFLEKRKHGDLVARLTADVESVEALVNSGIVETAISLLTIVFFVAGALLLRWELALAAFVAVPVFALVAKKFSRRIGVVARQERAYHGELVAAVEEDLANVAATRVYNRQATEEKRLHAHGLRWMRTKLSLAKLGALYAPSVHLLETVCVLSVIGLGTWEIAQHRMTLGELFAFAAFLGYLYPPVQSLGTLTLTVAAASTGSARLIELLDAKPTVTDAPGARALHGVRGELRLERVSYHYPDTPQWVLRDFSLAVHPGELVAVTGVSGAGKSTIAKLLLRFADPDCGAVRLDGIDVRALTQHSLRSAVALLPQETPIFHATIADNIGYGRHGATMDQIVAAAEAADAHAFIAALPDGYDTVIGRNGYGVSGGQRQRIGIARALVAEAPVLVLDEPTANLDELSARRVVEPLRRLAGGRTTILITHDPALVAIADRTVVVSEGQAVTGTVAPAKPPQWRTETLWMPRAGQLW</sequence>
<evidence type="ECO:0000313" key="10">
    <source>
        <dbReference type="EMBL" id="GAA3535039.1"/>
    </source>
</evidence>
<dbReference type="InterPro" id="IPR003439">
    <property type="entry name" value="ABC_transporter-like_ATP-bd"/>
</dbReference>